<dbReference type="OrthoDB" id="292792at2"/>
<feature type="region of interest" description="Disordered" evidence="1">
    <location>
        <begin position="524"/>
        <end position="556"/>
    </location>
</feature>
<dbReference type="CDD" id="cd00085">
    <property type="entry name" value="HNHc"/>
    <property type="match status" value="1"/>
</dbReference>
<dbReference type="EMBL" id="RYYV01000050">
    <property type="protein sequence ID" value="RUL68508.1"/>
    <property type="molecule type" value="Genomic_DNA"/>
</dbReference>
<evidence type="ECO:0000313" key="3">
    <source>
        <dbReference type="EMBL" id="RUL68508.1"/>
    </source>
</evidence>
<dbReference type="Pfam" id="PF13699">
    <property type="entry name" value="eCIS_core"/>
    <property type="match status" value="1"/>
</dbReference>
<reference evidence="3 4" key="1">
    <citation type="submission" date="2018-12" db="EMBL/GenBank/DDBJ databases">
        <title>Dyella dinghuensis sp. nov. DHOA06 and Dyella choica sp. nov. 4M-K27, isolated from forest soil.</title>
        <authorList>
            <person name="Qiu L.-H."/>
            <person name="Gao Z.-H."/>
        </authorList>
    </citation>
    <scope>NUCLEOTIDE SEQUENCE [LARGE SCALE GENOMIC DNA]</scope>
    <source>
        <strain evidence="3 4">4M-K27</strain>
    </source>
</reference>
<feature type="compositionally biased region" description="Low complexity" evidence="1">
    <location>
        <begin position="629"/>
        <end position="643"/>
    </location>
</feature>
<dbReference type="InterPro" id="IPR003615">
    <property type="entry name" value="HNH_nuc"/>
</dbReference>
<gene>
    <name evidence="3" type="ORF">EKH80_23465</name>
</gene>
<feature type="region of interest" description="Disordered" evidence="1">
    <location>
        <begin position="224"/>
        <end position="246"/>
    </location>
</feature>
<feature type="domain" description="eCIS core" evidence="2">
    <location>
        <begin position="54"/>
        <end position="119"/>
    </location>
</feature>
<feature type="compositionally biased region" description="Polar residues" evidence="1">
    <location>
        <begin position="524"/>
        <end position="540"/>
    </location>
</feature>
<name>A0A432LY97_9GAMM</name>
<keyword evidence="4" id="KW-1185">Reference proteome</keyword>
<feature type="region of interest" description="Disordered" evidence="1">
    <location>
        <begin position="574"/>
        <end position="654"/>
    </location>
</feature>
<feature type="compositionally biased region" description="Low complexity" evidence="1">
    <location>
        <begin position="286"/>
        <end position="296"/>
    </location>
</feature>
<dbReference type="Proteomes" id="UP000274358">
    <property type="component" value="Unassembled WGS sequence"/>
</dbReference>
<proteinExistence type="predicted"/>
<feature type="region of interest" description="Disordered" evidence="1">
    <location>
        <begin position="428"/>
        <end position="447"/>
    </location>
</feature>
<sequence length="654" mass="68232">MLAQRRALQSTFGSAFQLKADAPEKHESMQARAAPVAQQAPAVDPGAMANETGMPHQLKAGIEALSGMDMSDVRVHRNSDKPSQLNALAYAQGNNIHLGPGQERHLPHEAWHVVQQRQGRVQPTMQMAGAHVNDDERLEREADTMGAKALQRMSGSRLTATLESSPASSSQAAIQRIRVGYVPTDPAAFRRRTNILGAPNDGIPQSDKNFNESQKELIYLNNFNGPPPSQSTINVSEPRPTDDSSGAMLINRKEVTKIEPEIDHIVPKDHGGSNDFRNGRVLSKANNTNTSTNRPSPTEKELRLYEPIWLSGRMEDGSEYPEEHLVANATLTDLQASLLAKFSGYSGSSTATGLGKEGANAICRAPLNATQNNVRVSNSSSAAVTESAPSVTHSSDSSLLSNATLPTSVLSNSLTTLPSPPASYNSLPANASSSSAPTLATSSSSYAAPSLTHSSGSSLLSNATLPTSVLSNSLTTLPSPLANHTFLPANTSSSIAPTIATTSSSWAASSWAAEIVAMARAQANASAKHQQESGMSSSKRMTTRASTKARARAAAAMADPSLSGAAVPMNPASGSLINPLPTDSSASTLSASSSSHAAGTASSPTVGPSLATGKRQTRTEDNASSTVDSSSNHLTSASTTSSTKKARATIPAEE</sequence>
<feature type="compositionally biased region" description="Low complexity" evidence="1">
    <location>
        <begin position="584"/>
        <end position="603"/>
    </location>
</feature>
<comment type="caution">
    <text evidence="3">The sequence shown here is derived from an EMBL/GenBank/DDBJ whole genome shotgun (WGS) entry which is preliminary data.</text>
</comment>
<dbReference type="InterPro" id="IPR025295">
    <property type="entry name" value="eCIS_core_dom"/>
</dbReference>
<accession>A0A432LY97</accession>
<protein>
    <submittedName>
        <fullName evidence="3">DUF4157 domain-containing protein</fullName>
    </submittedName>
</protein>
<evidence type="ECO:0000259" key="2">
    <source>
        <dbReference type="Pfam" id="PF13699"/>
    </source>
</evidence>
<organism evidence="3 4">
    <name type="scientific">Dyella choica</name>
    <dbReference type="NCBI Taxonomy" id="1927959"/>
    <lineage>
        <taxon>Bacteria</taxon>
        <taxon>Pseudomonadati</taxon>
        <taxon>Pseudomonadota</taxon>
        <taxon>Gammaproteobacteria</taxon>
        <taxon>Lysobacterales</taxon>
        <taxon>Rhodanobacteraceae</taxon>
        <taxon>Dyella</taxon>
    </lineage>
</organism>
<feature type="compositionally biased region" description="Low complexity" evidence="1">
    <location>
        <begin position="543"/>
        <end position="556"/>
    </location>
</feature>
<dbReference type="AlphaFoldDB" id="A0A432LY97"/>
<evidence type="ECO:0000313" key="4">
    <source>
        <dbReference type="Proteomes" id="UP000274358"/>
    </source>
</evidence>
<feature type="region of interest" description="Disordered" evidence="1">
    <location>
        <begin position="265"/>
        <end position="300"/>
    </location>
</feature>
<evidence type="ECO:0000256" key="1">
    <source>
        <dbReference type="SAM" id="MobiDB-lite"/>
    </source>
</evidence>
<feature type="region of interest" description="Disordered" evidence="1">
    <location>
        <begin position="378"/>
        <end position="400"/>
    </location>
</feature>